<evidence type="ECO:0000256" key="5">
    <source>
        <dbReference type="SAM" id="SignalP"/>
    </source>
</evidence>
<dbReference type="PANTHER" id="PTHR45663:SF11">
    <property type="entry name" value="GEO12009P1"/>
    <property type="match status" value="1"/>
</dbReference>
<dbReference type="InterPro" id="IPR013766">
    <property type="entry name" value="Thioredoxin_domain"/>
</dbReference>
<dbReference type="GO" id="GO:0015035">
    <property type="term" value="F:protein-disulfide reductase activity"/>
    <property type="evidence" value="ECO:0007669"/>
    <property type="project" value="TreeGrafter"/>
</dbReference>
<keyword evidence="8" id="KW-1185">Reference proteome</keyword>
<dbReference type="SUPFAM" id="SSF52833">
    <property type="entry name" value="Thioredoxin-like"/>
    <property type="match status" value="2"/>
</dbReference>
<evidence type="ECO:0000256" key="1">
    <source>
        <dbReference type="ARBA" id="ARBA00022448"/>
    </source>
</evidence>
<dbReference type="CDD" id="cd02947">
    <property type="entry name" value="TRX_family"/>
    <property type="match status" value="2"/>
</dbReference>
<keyword evidence="2" id="KW-0249">Electron transport</keyword>
<evidence type="ECO:0000256" key="3">
    <source>
        <dbReference type="ARBA" id="ARBA00023157"/>
    </source>
</evidence>
<dbReference type="PROSITE" id="PS00194">
    <property type="entry name" value="THIOREDOXIN_1"/>
    <property type="match status" value="2"/>
</dbReference>
<evidence type="ECO:0000256" key="4">
    <source>
        <dbReference type="ARBA" id="ARBA00023284"/>
    </source>
</evidence>
<keyword evidence="3" id="KW-1015">Disulfide bond</keyword>
<reference evidence="7 8" key="1">
    <citation type="submission" date="2018-10" db="EMBL/GenBank/DDBJ databases">
        <title>Butyricimonas faecalis sp. nov., isolated from human faeces and emended description of the genus Butyricimonas.</title>
        <authorList>
            <person name="Le Roy T."/>
            <person name="Van der Smissen P."/>
            <person name="Paquot A."/>
            <person name="Delzenne N."/>
            <person name="Muccioli G."/>
            <person name="Collet J.-F."/>
            <person name="Cani P.D."/>
        </authorList>
    </citation>
    <scope>NUCLEOTIDE SEQUENCE [LARGE SCALE GENOMIC DNA]</scope>
    <source>
        <strain evidence="7 8">H184</strain>
    </source>
</reference>
<evidence type="ECO:0000313" key="8">
    <source>
        <dbReference type="Proteomes" id="UP000270673"/>
    </source>
</evidence>
<dbReference type="AlphaFoldDB" id="A0A3Q9ISA4"/>
<evidence type="ECO:0000256" key="2">
    <source>
        <dbReference type="ARBA" id="ARBA00022982"/>
    </source>
</evidence>
<evidence type="ECO:0000259" key="6">
    <source>
        <dbReference type="PROSITE" id="PS51352"/>
    </source>
</evidence>
<feature type="chain" id="PRO_5018656240" evidence="5">
    <location>
        <begin position="20"/>
        <end position="698"/>
    </location>
</feature>
<dbReference type="PANTHER" id="PTHR45663">
    <property type="entry name" value="GEO12009P1"/>
    <property type="match status" value="1"/>
</dbReference>
<dbReference type="EMBL" id="CP032819">
    <property type="protein sequence ID" value="AZS30687.1"/>
    <property type="molecule type" value="Genomic_DNA"/>
</dbReference>
<dbReference type="RefSeq" id="WP_106481342.1">
    <property type="nucleotide sequence ID" value="NZ_CP032819.1"/>
</dbReference>
<proteinExistence type="predicted"/>
<dbReference type="Proteomes" id="UP000270673">
    <property type="component" value="Chromosome"/>
</dbReference>
<keyword evidence="5" id="KW-0732">Signal</keyword>
<feature type="signal peptide" evidence="5">
    <location>
        <begin position="1"/>
        <end position="19"/>
    </location>
</feature>
<dbReference type="InterPro" id="IPR036249">
    <property type="entry name" value="Thioredoxin-like_sf"/>
</dbReference>
<gene>
    <name evidence="7" type="ORF">D8S85_14790</name>
</gene>
<dbReference type="Pfam" id="PF00085">
    <property type="entry name" value="Thioredoxin"/>
    <property type="match status" value="1"/>
</dbReference>
<accession>A0A3Q9ISA4</accession>
<feature type="domain" description="Thioredoxin" evidence="6">
    <location>
        <begin position="332"/>
        <end position="478"/>
    </location>
</feature>
<dbReference type="KEGG" id="buy:D8S85_14790"/>
<dbReference type="PROSITE" id="PS51352">
    <property type="entry name" value="THIOREDOXIN_2"/>
    <property type="match status" value="2"/>
</dbReference>
<dbReference type="InterPro" id="IPR017937">
    <property type="entry name" value="Thioredoxin_CS"/>
</dbReference>
<organism evidence="7 8">
    <name type="scientific">Butyricimonas faecalis</name>
    <dbReference type="NCBI Taxonomy" id="2093856"/>
    <lineage>
        <taxon>Bacteria</taxon>
        <taxon>Pseudomonadati</taxon>
        <taxon>Bacteroidota</taxon>
        <taxon>Bacteroidia</taxon>
        <taxon>Bacteroidales</taxon>
        <taxon>Odoribacteraceae</taxon>
        <taxon>Butyricimonas</taxon>
    </lineage>
</organism>
<dbReference type="OrthoDB" id="120730at2"/>
<dbReference type="Gene3D" id="3.40.30.10">
    <property type="entry name" value="Glutaredoxin"/>
    <property type="match status" value="2"/>
</dbReference>
<dbReference type="GO" id="GO:0005737">
    <property type="term" value="C:cytoplasm"/>
    <property type="evidence" value="ECO:0007669"/>
    <property type="project" value="TreeGrafter"/>
</dbReference>
<feature type="domain" description="Thioredoxin" evidence="6">
    <location>
        <begin position="7"/>
        <end position="135"/>
    </location>
</feature>
<evidence type="ECO:0000313" key="7">
    <source>
        <dbReference type="EMBL" id="AZS30687.1"/>
    </source>
</evidence>
<keyword evidence="4" id="KW-0676">Redox-active center</keyword>
<name>A0A3Q9ISA4_9BACT</name>
<dbReference type="Pfam" id="PF13899">
    <property type="entry name" value="Thioredoxin_7"/>
    <property type="match status" value="1"/>
</dbReference>
<keyword evidence="1" id="KW-0813">Transport</keyword>
<protein>
    <submittedName>
        <fullName evidence="7">Thioredoxin</fullName>
    </submittedName>
</protein>
<sequence length="698" mass="80350">MKKIVCLFIGVFTCVQLFAQGVGFKSISLKEALEQAKAQGKMVFVDCYTTWCGPCKMMAEQVFPQKEAGDFFNTHFVNVKFDMEKGEGKELSTRFKIRAYPTFLLLEPDGTERYRIVGGGELEEFIERVSRGLQEKNSLPVLDKEYTTGKMSKRRMLDLVMTLQDAYDADRLKVVADELVKRLTFNEKVSTPYWVIYEDNSLSPLTSDNFSFLLKNKAAFEKNVGEMKVNQKIASAYSGMLYGYVAGFAKKEDVARLDVMKQQLDEYDLPDKTYLQTKLALAYARCNEDIDRMISILEKEICNLPQGELWTLATSLDFIKKNGNKAQWGQVATLGDQFVEAAKEEDLKGYLRSYFSSFKKLASIGVYWEDLTLEQALKKAESGKRMVFVDCYTTWCGPCKYMTSNVFPQEVVGDYFNSNFVCLKIDMEKGEGPELVKRYGIRAFPTFLILRPDGSVYHKLLGSGEADAFLKRVQEGMKEENSTGYLDRLYEEGNRDKAFLSRYIQSLLSIYEESKAKDVSNVLLGLLDESEKVDSSYWFVFESPALTKKGTDQFKYLIDHREEFIQSLGKQKVDDKLYAVYYNQLSYILKGYDKKSTVEEVVNMKNEIRPFKLEKRKELSACIDIAEAYMKKDLKRLYTCCKKGFKLFHDDEAMNIAFPVLKYLKTERLQEDELQKLVLVLEANIKDESLRKYISSNM</sequence>